<evidence type="ECO:0000313" key="1">
    <source>
        <dbReference type="EMBL" id="SOC48004.1"/>
    </source>
</evidence>
<proteinExistence type="predicted"/>
<keyword evidence="2" id="KW-1185">Reference proteome</keyword>
<dbReference type="EMBL" id="OBQD01000035">
    <property type="protein sequence ID" value="SOC48004.1"/>
    <property type="molecule type" value="Genomic_DNA"/>
</dbReference>
<dbReference type="AlphaFoldDB" id="A0A285V1K1"/>
<dbReference type="OrthoDB" id="8077877at2"/>
<dbReference type="RefSeq" id="WP_141402144.1">
    <property type="nucleotide sequence ID" value="NZ_OBQD01000035.1"/>
</dbReference>
<evidence type="ECO:0000313" key="2">
    <source>
        <dbReference type="Proteomes" id="UP000219167"/>
    </source>
</evidence>
<reference evidence="1 2" key="1">
    <citation type="submission" date="2017-08" db="EMBL/GenBank/DDBJ databases">
        <authorList>
            <person name="de Groot N.N."/>
        </authorList>
    </citation>
    <scope>NUCLEOTIDE SEQUENCE [LARGE SCALE GENOMIC DNA]</scope>
    <source>
        <strain evidence="1 2">JC85</strain>
    </source>
</reference>
<accession>A0A285V1K1</accession>
<organism evidence="1 2">
    <name type="scientific">Rhizobium subbaraonis</name>
    <dbReference type="NCBI Taxonomy" id="908946"/>
    <lineage>
        <taxon>Bacteria</taxon>
        <taxon>Pseudomonadati</taxon>
        <taxon>Pseudomonadota</taxon>
        <taxon>Alphaproteobacteria</taxon>
        <taxon>Hyphomicrobiales</taxon>
        <taxon>Rhizobiaceae</taxon>
        <taxon>Rhizobium/Agrobacterium group</taxon>
        <taxon>Rhizobium</taxon>
    </lineage>
</organism>
<protein>
    <submittedName>
        <fullName evidence="1">Uncharacterized protein</fullName>
    </submittedName>
</protein>
<dbReference type="Proteomes" id="UP000219167">
    <property type="component" value="Unassembled WGS sequence"/>
</dbReference>
<name>A0A285V1K1_9HYPH</name>
<sequence length="181" mass="20990">MSELNFLKMYADAAALRIDVLVNRLDCNTALERALHDYLENFLAQFITYTREALAAERRFILNTDPAKVAELDEDFGNHRENYEYYWREPKGSDLWDHVPCEMKEFRLLLGRIERKLGIPIDAIGLELPQQEYPTSAPSSVEHDPDDIDEECYEDLHGYDEGEEFSAIYVFVNGDDCDSKP</sequence>
<gene>
    <name evidence="1" type="ORF">SAMN05892877_13519</name>
</gene>